<reference evidence="1" key="1">
    <citation type="submission" date="2021-01" db="EMBL/GenBank/DDBJ databases">
        <authorList>
            <consortium name="Genoscope - CEA"/>
            <person name="William W."/>
        </authorList>
    </citation>
    <scope>NUCLEOTIDE SEQUENCE</scope>
</reference>
<sequence length="174" mass="19712">MYSYAPLGVSFASPIATSIVRPAPVSYVQPVSYPQPISYAQPITYAQPAPATIKGESRYEYVPYQKSVVELEEEQRIVKVPKQKWVTDYYPVEYQKEYVPQVTYEKQIDYVPVEKTVPRVDYLEREVRRSSFVAPINTAPAITYASPLSYSVAAPIAPVTTSYVAPAYSTVYRY</sequence>
<name>A0A8S1KB06_PARPR</name>
<gene>
    <name evidence="1" type="ORF">PPRIM_AZ9-3.1.T0180329</name>
</gene>
<dbReference type="Pfam" id="PF10992">
    <property type="entry name" value="Epiplasmin"/>
    <property type="match status" value="1"/>
</dbReference>
<organism evidence="1 2">
    <name type="scientific">Paramecium primaurelia</name>
    <dbReference type="NCBI Taxonomy" id="5886"/>
    <lineage>
        <taxon>Eukaryota</taxon>
        <taxon>Sar</taxon>
        <taxon>Alveolata</taxon>
        <taxon>Ciliophora</taxon>
        <taxon>Intramacronucleata</taxon>
        <taxon>Oligohymenophorea</taxon>
        <taxon>Peniculida</taxon>
        <taxon>Parameciidae</taxon>
        <taxon>Paramecium</taxon>
    </lineage>
</organism>
<evidence type="ECO:0000313" key="2">
    <source>
        <dbReference type="Proteomes" id="UP000688137"/>
    </source>
</evidence>
<proteinExistence type="predicted"/>
<dbReference type="InterPro" id="IPR021258">
    <property type="entry name" value="Epiplasmin"/>
</dbReference>
<evidence type="ECO:0000313" key="1">
    <source>
        <dbReference type="EMBL" id="CAD8051781.1"/>
    </source>
</evidence>
<keyword evidence="2" id="KW-1185">Reference proteome</keyword>
<dbReference type="EMBL" id="CAJJDM010000014">
    <property type="protein sequence ID" value="CAD8051781.1"/>
    <property type="molecule type" value="Genomic_DNA"/>
</dbReference>
<protein>
    <submittedName>
        <fullName evidence="1">Uncharacterized protein</fullName>
    </submittedName>
</protein>
<accession>A0A8S1KB06</accession>
<comment type="caution">
    <text evidence="1">The sequence shown here is derived from an EMBL/GenBank/DDBJ whole genome shotgun (WGS) entry which is preliminary data.</text>
</comment>
<dbReference type="Proteomes" id="UP000688137">
    <property type="component" value="Unassembled WGS sequence"/>
</dbReference>
<dbReference type="AlphaFoldDB" id="A0A8S1KB06"/>
<dbReference type="OMA" id="TYEKQID"/>